<protein>
    <submittedName>
        <fullName evidence="3">Putative iron-regulated membrane protein</fullName>
    </submittedName>
</protein>
<dbReference type="RefSeq" id="WP_168047772.1">
    <property type="nucleotide sequence ID" value="NZ_JAATJM010000002.1"/>
</dbReference>
<proteinExistence type="predicted"/>
<dbReference type="EMBL" id="JAATJM010000002">
    <property type="protein sequence ID" value="NJC41918.1"/>
    <property type="molecule type" value="Genomic_DNA"/>
</dbReference>
<name>A0A7X6BN91_9CAUL</name>
<comment type="caution">
    <text evidence="3">The sequence shown here is derived from an EMBL/GenBank/DDBJ whole genome shotgun (WGS) entry which is preliminary data.</text>
</comment>
<dbReference type="AlphaFoldDB" id="A0A7X6BN91"/>
<dbReference type="PANTHER" id="PTHR34219:SF1">
    <property type="entry name" value="PEPSY DOMAIN-CONTAINING PROTEIN"/>
    <property type="match status" value="1"/>
</dbReference>
<feature type="region of interest" description="Disordered" evidence="1">
    <location>
        <begin position="235"/>
        <end position="254"/>
    </location>
</feature>
<dbReference type="Proteomes" id="UP000587415">
    <property type="component" value="Unassembled WGS sequence"/>
</dbReference>
<feature type="transmembrane region" description="Helical" evidence="2">
    <location>
        <begin position="196"/>
        <end position="216"/>
    </location>
</feature>
<evidence type="ECO:0000313" key="3">
    <source>
        <dbReference type="EMBL" id="NJC41918.1"/>
    </source>
</evidence>
<keyword evidence="2" id="KW-1133">Transmembrane helix</keyword>
<gene>
    <name evidence="3" type="ORF">GGQ87_002213</name>
</gene>
<keyword evidence="2" id="KW-0812">Transmembrane</keyword>
<evidence type="ECO:0000256" key="2">
    <source>
        <dbReference type="SAM" id="Phobius"/>
    </source>
</evidence>
<feature type="transmembrane region" description="Helical" evidence="2">
    <location>
        <begin position="20"/>
        <end position="43"/>
    </location>
</feature>
<dbReference type="Pfam" id="PF03929">
    <property type="entry name" value="PepSY_TM"/>
    <property type="match status" value="1"/>
</dbReference>
<reference evidence="3 4" key="1">
    <citation type="submission" date="2020-03" db="EMBL/GenBank/DDBJ databases">
        <title>Genomic Encyclopedia of Type Strains, Phase IV (KMG-IV): sequencing the most valuable type-strain genomes for metagenomic binning, comparative biology and taxonomic classification.</title>
        <authorList>
            <person name="Goeker M."/>
        </authorList>
    </citation>
    <scope>NUCLEOTIDE SEQUENCE [LARGE SCALE GENOMIC DNA]</scope>
    <source>
        <strain evidence="3 4">DSM 4736</strain>
    </source>
</reference>
<sequence length="442" mass="47580">MTDTSSSGLSGAYRAVWRWHFYAGLFVLPVMMLMALTGGLYLFKAEIEGAVYGRLAHVVPRAERVSPDRWVGAAEARARGEAASVFVPAPPDQAVQVTVRTGQGDRTVFVDPHDGRVRGSIKGEGIMGTVKRLHSLTLLGRPFNILVEIVAGWAVILVATGVFLWWPRKRDVAVTVPRAGDPKRRPFWRDVHAVTGLYAGAVIAFLAVTGMPWSAVWGDQILNVMRESGLGRPPAPAASSWSHAGPHEEPGGTGWTMEHAVLHAPGYGEARLATVVAAVEAAGLPKPWTITIPADRTLAWTAARATERAGEARILYVDGRTGEVRADVRWEQFGAGAKVFEWGIAVHQGQQYGWANRIVMLLGCIAVWVLAISGMVMWWKRRPRRVGLGAPPAPPGPRARAAVLGIVLPLAILYPLTGLSLLAAIALDRLGAAVFRRRGAAG</sequence>
<keyword evidence="4" id="KW-1185">Reference proteome</keyword>
<evidence type="ECO:0000256" key="1">
    <source>
        <dbReference type="SAM" id="MobiDB-lite"/>
    </source>
</evidence>
<dbReference type="PANTHER" id="PTHR34219">
    <property type="entry name" value="IRON-REGULATED INNER MEMBRANE PROTEIN-RELATED"/>
    <property type="match status" value="1"/>
</dbReference>
<feature type="transmembrane region" description="Helical" evidence="2">
    <location>
        <begin position="145"/>
        <end position="166"/>
    </location>
</feature>
<organism evidence="3 4">
    <name type="scientific">Brevundimonas alba</name>
    <dbReference type="NCBI Taxonomy" id="74314"/>
    <lineage>
        <taxon>Bacteria</taxon>
        <taxon>Pseudomonadati</taxon>
        <taxon>Pseudomonadota</taxon>
        <taxon>Alphaproteobacteria</taxon>
        <taxon>Caulobacterales</taxon>
        <taxon>Caulobacteraceae</taxon>
        <taxon>Brevundimonas</taxon>
    </lineage>
</organism>
<keyword evidence="2" id="KW-0472">Membrane</keyword>
<feature type="transmembrane region" description="Helical" evidence="2">
    <location>
        <begin position="399"/>
        <end position="427"/>
    </location>
</feature>
<dbReference type="InterPro" id="IPR005625">
    <property type="entry name" value="PepSY-ass_TM"/>
</dbReference>
<evidence type="ECO:0000313" key="4">
    <source>
        <dbReference type="Proteomes" id="UP000587415"/>
    </source>
</evidence>
<accession>A0A7X6BN91</accession>
<feature type="transmembrane region" description="Helical" evidence="2">
    <location>
        <begin position="358"/>
        <end position="379"/>
    </location>
</feature>